<sequence length="385" mass="42864">MKIKLFFYLLPLVILPFLFLKEVEAVHQLPSCASNYTTALELQEGESSGGSIPEGKPCYFFVNSKPGFELKIDYRITGDFFGSVSMYDGEREKIASSIDKSDVLRWLGNESEESRYYLVIENSYNTDTLLLNVNSIDRTDANSGTDAGGNFDKAVDIELGEYTGYLSSFVYGAVGGNDDADYYRLPVKSGDKITLKVSPVGDFKIGSAVYDSNRNELFNEDGLDLESGQIIQKTFNIRSNGYIYVVVKYASFGGSEDSIDQYTLLVSSGGVESLGGEIEEVTDTVVPVTSTKNILIKLSIVALVVFVIVLIVLLVSRQLKSKKKERSEKKREEKKKSEINKEEKKVEEEPKIEKEEESSKENTKKVKVIVEEGTDVEITSKEEGK</sequence>
<gene>
    <name evidence="3" type="ORF">GX888_00065</name>
</gene>
<keyword evidence="2" id="KW-0812">Transmembrane</keyword>
<dbReference type="Gene3D" id="2.60.120.380">
    <property type="match status" value="1"/>
</dbReference>
<feature type="transmembrane region" description="Helical" evidence="2">
    <location>
        <begin position="294"/>
        <end position="316"/>
    </location>
</feature>
<organism evidence="3 4">
    <name type="scientific">Candidatus Dojkabacteria bacterium</name>
    <dbReference type="NCBI Taxonomy" id="2099670"/>
    <lineage>
        <taxon>Bacteria</taxon>
        <taxon>Candidatus Dojkabacteria</taxon>
    </lineage>
</organism>
<reference evidence="3 4" key="1">
    <citation type="journal article" date="2020" name="Biotechnol. Biofuels">
        <title>New insights from the biogas microbiome by comprehensive genome-resolved metagenomics of nearly 1600 species originating from multiple anaerobic digesters.</title>
        <authorList>
            <person name="Campanaro S."/>
            <person name="Treu L."/>
            <person name="Rodriguez-R L.M."/>
            <person name="Kovalovszki A."/>
            <person name="Ziels R.M."/>
            <person name="Maus I."/>
            <person name="Zhu X."/>
            <person name="Kougias P.G."/>
            <person name="Basile A."/>
            <person name="Luo G."/>
            <person name="Schluter A."/>
            <person name="Konstantinidis K.T."/>
            <person name="Angelidaki I."/>
        </authorList>
    </citation>
    <scope>NUCLEOTIDE SEQUENCE [LARGE SCALE GENOMIC DNA]</scope>
    <source>
        <strain evidence="3">AS19jrsBPTG_9</strain>
    </source>
</reference>
<feature type="region of interest" description="Disordered" evidence="1">
    <location>
        <begin position="325"/>
        <end position="364"/>
    </location>
</feature>
<name>A0A847VC60_9BACT</name>
<proteinExistence type="predicted"/>
<dbReference type="AlphaFoldDB" id="A0A847VC60"/>
<protein>
    <submittedName>
        <fullName evidence="3">Uncharacterized protein</fullName>
    </submittedName>
</protein>
<dbReference type="EMBL" id="JAAZIL010000002">
    <property type="protein sequence ID" value="NLZ24136.1"/>
    <property type="molecule type" value="Genomic_DNA"/>
</dbReference>
<evidence type="ECO:0000313" key="3">
    <source>
        <dbReference type="EMBL" id="NLZ24136.1"/>
    </source>
</evidence>
<accession>A0A847VC60</accession>
<keyword evidence="2" id="KW-1133">Transmembrane helix</keyword>
<evidence type="ECO:0000256" key="1">
    <source>
        <dbReference type="SAM" id="MobiDB-lite"/>
    </source>
</evidence>
<evidence type="ECO:0000256" key="2">
    <source>
        <dbReference type="SAM" id="Phobius"/>
    </source>
</evidence>
<comment type="caution">
    <text evidence="3">The sequence shown here is derived from an EMBL/GenBank/DDBJ whole genome shotgun (WGS) entry which is preliminary data.</text>
</comment>
<evidence type="ECO:0000313" key="4">
    <source>
        <dbReference type="Proteomes" id="UP000564033"/>
    </source>
</evidence>
<dbReference type="Proteomes" id="UP000564033">
    <property type="component" value="Unassembled WGS sequence"/>
</dbReference>
<keyword evidence="2" id="KW-0472">Membrane</keyword>